<evidence type="ECO:0000256" key="2">
    <source>
        <dbReference type="ARBA" id="ARBA00022801"/>
    </source>
</evidence>
<organism evidence="5 6">
    <name type="scientific">Glycomyces rhizosphaerae</name>
    <dbReference type="NCBI Taxonomy" id="2054422"/>
    <lineage>
        <taxon>Bacteria</taxon>
        <taxon>Bacillati</taxon>
        <taxon>Actinomycetota</taxon>
        <taxon>Actinomycetes</taxon>
        <taxon>Glycomycetales</taxon>
        <taxon>Glycomycetaceae</taxon>
        <taxon>Glycomyces</taxon>
    </lineage>
</organism>
<evidence type="ECO:0000256" key="4">
    <source>
        <dbReference type="PROSITE-ProRule" id="PRU00742"/>
    </source>
</evidence>
<evidence type="ECO:0000256" key="3">
    <source>
        <dbReference type="ARBA" id="ARBA00023211"/>
    </source>
</evidence>
<comment type="similarity">
    <text evidence="4">Belongs to the arginase family.</text>
</comment>
<protein>
    <submittedName>
        <fullName evidence="5">Arginase family protein</fullName>
    </submittedName>
</protein>
<dbReference type="Proteomes" id="UP001595712">
    <property type="component" value="Unassembled WGS sequence"/>
</dbReference>
<dbReference type="PANTHER" id="PTHR43782:SF3">
    <property type="entry name" value="ARGINASE"/>
    <property type="match status" value="1"/>
</dbReference>
<dbReference type="PRINTS" id="PR00116">
    <property type="entry name" value="ARGINASE"/>
</dbReference>
<keyword evidence="6" id="KW-1185">Reference proteome</keyword>
<dbReference type="SUPFAM" id="SSF52768">
    <property type="entry name" value="Arginase/deacetylase"/>
    <property type="match status" value="1"/>
</dbReference>
<dbReference type="PROSITE" id="PS51409">
    <property type="entry name" value="ARGINASE_2"/>
    <property type="match status" value="1"/>
</dbReference>
<dbReference type="InterPro" id="IPR006035">
    <property type="entry name" value="Ureohydrolase"/>
</dbReference>
<sequence length="258" mass="27550">MAFFHAPYHLDERLPDLDFPIPDGTEATDIHVELPGADVWSRLVALYEEVAQAIAAASRAGSTPTVISGDCTVSIGMAAGLQRAGLDPAIVWVDAHGDLQTLETTPSGYLGGMALRFLLGYRSDAIAEPLGLRPPAEDRVLLVDARDLDPAEKGYLDSTPLRRKAMEDLTADDLPSGLILINLDLDTLNPAERLNARYRAEGGPDLTAMLRAVRTMMGTGNVAALNIACTWDPGNPADEAVRRRTLAAILEATATPTP</sequence>
<dbReference type="Gene3D" id="3.40.800.10">
    <property type="entry name" value="Ureohydrolase domain"/>
    <property type="match status" value="1"/>
</dbReference>
<keyword evidence="2" id="KW-0378">Hydrolase</keyword>
<evidence type="ECO:0000313" key="6">
    <source>
        <dbReference type="Proteomes" id="UP001595712"/>
    </source>
</evidence>
<evidence type="ECO:0000313" key="5">
    <source>
        <dbReference type="EMBL" id="MFC3491446.1"/>
    </source>
</evidence>
<keyword evidence="1" id="KW-0479">Metal-binding</keyword>
<dbReference type="InterPro" id="IPR023696">
    <property type="entry name" value="Ureohydrolase_dom_sf"/>
</dbReference>
<evidence type="ECO:0000256" key="1">
    <source>
        <dbReference type="ARBA" id="ARBA00022723"/>
    </source>
</evidence>
<reference evidence="6" key="1">
    <citation type="journal article" date="2019" name="Int. J. Syst. Evol. Microbiol.">
        <title>The Global Catalogue of Microorganisms (GCM) 10K type strain sequencing project: providing services to taxonomists for standard genome sequencing and annotation.</title>
        <authorList>
            <consortium name="The Broad Institute Genomics Platform"/>
            <consortium name="The Broad Institute Genome Sequencing Center for Infectious Disease"/>
            <person name="Wu L."/>
            <person name="Ma J."/>
        </authorList>
    </citation>
    <scope>NUCLEOTIDE SEQUENCE [LARGE SCALE GENOMIC DNA]</scope>
    <source>
        <strain evidence="6">CGMCC 4.7396</strain>
    </source>
</reference>
<proteinExistence type="inferred from homology"/>
<gene>
    <name evidence="5" type="ORF">ACFO8M_02955</name>
</gene>
<keyword evidence="3" id="KW-0464">Manganese</keyword>
<dbReference type="Pfam" id="PF00491">
    <property type="entry name" value="Arginase"/>
    <property type="match status" value="1"/>
</dbReference>
<comment type="caution">
    <text evidence="5">The sequence shown here is derived from an EMBL/GenBank/DDBJ whole genome shotgun (WGS) entry which is preliminary data.</text>
</comment>
<accession>A0ABV7PTW6</accession>
<dbReference type="RefSeq" id="WP_387970254.1">
    <property type="nucleotide sequence ID" value="NZ_JBHRWO010000004.1"/>
</dbReference>
<dbReference type="PANTHER" id="PTHR43782">
    <property type="entry name" value="ARGINASE"/>
    <property type="match status" value="1"/>
</dbReference>
<dbReference type="EMBL" id="JBHRWO010000004">
    <property type="protein sequence ID" value="MFC3491446.1"/>
    <property type="molecule type" value="Genomic_DNA"/>
</dbReference>
<name>A0ABV7PTW6_9ACTN</name>